<evidence type="ECO:0000256" key="7">
    <source>
        <dbReference type="RuleBase" id="RU003345"/>
    </source>
</evidence>
<keyword evidence="2 4" id="KW-0560">Oxidoreductase</keyword>
<evidence type="ECO:0000256" key="3">
    <source>
        <dbReference type="ARBA" id="ARBA00023027"/>
    </source>
</evidence>
<evidence type="ECO:0000256" key="4">
    <source>
        <dbReference type="PIRNR" id="PIRNR036492"/>
    </source>
</evidence>
<evidence type="ECO:0000256" key="1">
    <source>
        <dbReference type="ARBA" id="ARBA00009986"/>
    </source>
</evidence>
<organism evidence="9 10">
    <name type="scientific">Mycolicibacter longobardus</name>
    <dbReference type="NCBI Taxonomy" id="1108812"/>
    <lineage>
        <taxon>Bacteria</taxon>
        <taxon>Bacillati</taxon>
        <taxon>Actinomycetota</taxon>
        <taxon>Actinomycetes</taxon>
        <taxon>Mycobacteriales</taxon>
        <taxon>Mycobacteriaceae</taxon>
        <taxon>Mycolicibacter</taxon>
    </lineage>
</organism>
<name>A0A1X1YS33_9MYCO</name>
<dbReference type="STRING" id="1108812.AWC16_03280"/>
<proteinExistence type="inferred from homology"/>
<dbReference type="InterPro" id="IPR016163">
    <property type="entry name" value="Ald_DH_C"/>
</dbReference>
<feature type="active site" evidence="5 6">
    <location>
        <position position="231"/>
    </location>
</feature>
<comment type="similarity">
    <text evidence="1 4 7">Belongs to the aldehyde dehydrogenase family.</text>
</comment>
<dbReference type="OrthoDB" id="6882680at2"/>
<dbReference type="EMBL" id="LQPG01000007">
    <property type="protein sequence ID" value="ORW13801.1"/>
    <property type="molecule type" value="Genomic_DNA"/>
</dbReference>
<dbReference type="GO" id="GO:0006081">
    <property type="term" value="P:aldehyde metabolic process"/>
    <property type="evidence" value="ECO:0007669"/>
    <property type="project" value="InterPro"/>
</dbReference>
<feature type="active site" evidence="5">
    <location>
        <position position="265"/>
    </location>
</feature>
<dbReference type="InterPro" id="IPR016162">
    <property type="entry name" value="Ald_DH_N"/>
</dbReference>
<dbReference type="RefSeq" id="WP_085263098.1">
    <property type="nucleotide sequence ID" value="NZ_JACKVG010000012.1"/>
</dbReference>
<sequence>MTLRSANDTASQGGTRRPVSENYTLQGLLATQRAAFLRDGIPDARTRIDRIDRLAALLLDNADEIRQALNDDFGTRPADLSTATDIVGCMYDLLHQRAHIRRWMKTERIGKLRILGLSQRIRHDPLGVVGVVGPWNFPLALTMVPAGAALAAGNRVLVRPSSTTPLTAGVVAAHAGDYFSIEELAVVTPAHGSGSDFSKLELDHLFFTGSPHVGASVAADAARNLTPVTLELGGKNPAVVDVSADLTKAAERVADSRMVNSGQVCLSPDYVFVPDGALGEFCDRVVDRWRSAYPTIEQNPQYTSIIDDKNFRRVCSLVDDSVAAGAAKRVALPPGETLPDADTRKIPPTLLTGVDGSMHIETEEIFGPVLVAYPYRELGEVIDHINRHSHPLAIYWYGNDNDRFERLQASTRSGAVCGNDFAVHLATGDLPFGGVGRSGMGSYHGRWGFATFTHARAVFHSRMPVSLASLMSAPFEGVKKRVWSAQLALFRGWIGRRRLGHFRPIRDRQLRYAGIHETDDGQDP</sequence>
<dbReference type="SUPFAM" id="SSF53720">
    <property type="entry name" value="ALDH-like"/>
    <property type="match status" value="1"/>
</dbReference>
<dbReference type="InterPro" id="IPR016161">
    <property type="entry name" value="Ald_DH/histidinol_DH"/>
</dbReference>
<gene>
    <name evidence="9" type="ORF">AWC16_03280</name>
</gene>
<dbReference type="GO" id="GO:0005737">
    <property type="term" value="C:cytoplasm"/>
    <property type="evidence" value="ECO:0007669"/>
    <property type="project" value="TreeGrafter"/>
</dbReference>
<dbReference type="InterPro" id="IPR015590">
    <property type="entry name" value="Aldehyde_DH_dom"/>
</dbReference>
<evidence type="ECO:0000259" key="8">
    <source>
        <dbReference type="Pfam" id="PF00171"/>
    </source>
</evidence>
<dbReference type="PANTHER" id="PTHR43570:SF20">
    <property type="entry name" value="ALDEHYDE DEHYDROGENASE ALDX-RELATED"/>
    <property type="match status" value="1"/>
</dbReference>
<dbReference type="PIRSF" id="PIRSF036492">
    <property type="entry name" value="ALDH"/>
    <property type="match status" value="1"/>
</dbReference>
<evidence type="ECO:0000313" key="9">
    <source>
        <dbReference type="EMBL" id="ORW13801.1"/>
    </source>
</evidence>
<dbReference type="Pfam" id="PF00171">
    <property type="entry name" value="Aldedh"/>
    <property type="match status" value="1"/>
</dbReference>
<dbReference type="InterPro" id="IPR029510">
    <property type="entry name" value="Ald_DH_CS_GLU"/>
</dbReference>
<feature type="domain" description="Aldehyde dehydrogenase" evidence="8">
    <location>
        <begin position="44"/>
        <end position="458"/>
    </location>
</feature>
<protein>
    <recommendedName>
        <fullName evidence="4">Aldehyde dehydrogenase</fullName>
    </recommendedName>
</protein>
<evidence type="ECO:0000256" key="5">
    <source>
        <dbReference type="PIRSR" id="PIRSR036492-1"/>
    </source>
</evidence>
<accession>A0A1X1YS33</accession>
<keyword evidence="3" id="KW-0520">NAD</keyword>
<keyword evidence="10" id="KW-1185">Reference proteome</keyword>
<comment type="caution">
    <text evidence="9">The sequence shown here is derived from an EMBL/GenBank/DDBJ whole genome shotgun (WGS) entry which is preliminary data.</text>
</comment>
<dbReference type="GO" id="GO:0004029">
    <property type="term" value="F:aldehyde dehydrogenase (NAD+) activity"/>
    <property type="evidence" value="ECO:0007669"/>
    <property type="project" value="TreeGrafter"/>
</dbReference>
<dbReference type="AlphaFoldDB" id="A0A1X1YS33"/>
<dbReference type="PANTHER" id="PTHR43570">
    <property type="entry name" value="ALDEHYDE DEHYDROGENASE"/>
    <property type="match status" value="1"/>
</dbReference>
<dbReference type="Proteomes" id="UP000193866">
    <property type="component" value="Unassembled WGS sequence"/>
</dbReference>
<evidence type="ECO:0000313" key="10">
    <source>
        <dbReference type="Proteomes" id="UP000193866"/>
    </source>
</evidence>
<dbReference type="Gene3D" id="3.40.605.10">
    <property type="entry name" value="Aldehyde Dehydrogenase, Chain A, domain 1"/>
    <property type="match status" value="1"/>
</dbReference>
<dbReference type="InterPro" id="IPR012394">
    <property type="entry name" value="Aldehyde_DH_NAD(P)"/>
</dbReference>
<dbReference type="PROSITE" id="PS00687">
    <property type="entry name" value="ALDEHYDE_DEHYDR_GLU"/>
    <property type="match status" value="1"/>
</dbReference>
<evidence type="ECO:0000256" key="6">
    <source>
        <dbReference type="PROSITE-ProRule" id="PRU10007"/>
    </source>
</evidence>
<dbReference type="Gene3D" id="3.40.309.10">
    <property type="entry name" value="Aldehyde Dehydrogenase, Chain A, domain 2"/>
    <property type="match status" value="1"/>
</dbReference>
<evidence type="ECO:0000256" key="2">
    <source>
        <dbReference type="ARBA" id="ARBA00023002"/>
    </source>
</evidence>
<reference evidence="9 10" key="1">
    <citation type="submission" date="2016-01" db="EMBL/GenBank/DDBJ databases">
        <title>The new phylogeny of the genus Mycobacterium.</title>
        <authorList>
            <person name="Tarcisio F."/>
            <person name="Conor M."/>
            <person name="Antonella G."/>
            <person name="Elisabetta G."/>
            <person name="Giulia F.S."/>
            <person name="Sara T."/>
            <person name="Anna F."/>
            <person name="Clotilde B."/>
            <person name="Roberto B."/>
            <person name="Veronica D.S."/>
            <person name="Fabio R."/>
            <person name="Monica P."/>
            <person name="Olivier J."/>
            <person name="Enrico T."/>
            <person name="Nicola S."/>
        </authorList>
    </citation>
    <scope>NUCLEOTIDE SEQUENCE [LARGE SCALE GENOMIC DNA]</scope>
    <source>
        <strain evidence="9 10">DSM 45394</strain>
    </source>
</reference>